<accession>A0A914B6T8</accession>
<dbReference type="AlphaFoldDB" id="A0A914B6T8"/>
<dbReference type="OrthoDB" id="2441647at2759"/>
<keyword evidence="1" id="KW-0175">Coiled coil</keyword>
<dbReference type="Proteomes" id="UP000887568">
    <property type="component" value="Unplaced"/>
</dbReference>
<evidence type="ECO:0000313" key="3">
    <source>
        <dbReference type="Proteomes" id="UP000887568"/>
    </source>
</evidence>
<sequence length="250" mass="28983">MAALSEELSHLRERLLEAEDARDAEMKSRVSVETKLVELAEFKKSAEKLMATQEETIASLNEARDGLERELSSMESQRDELKEEKVAMELRMVQLEEEKDSKKNVVLCGVVVRSIANFEQQTVHLQDTVQHLKETMEREHLPLAEMEREREAFQEQVGHLESGREDALKQLEEEKAARSQRRHNPIAYCRTKSTNTLLDKFAELESLRVSKSEVESEYREVQQQLVDSKAELERVTGETERIEQVLQDEE</sequence>
<keyword evidence="3" id="KW-1185">Reference proteome</keyword>
<reference evidence="2" key="1">
    <citation type="submission" date="2022-11" db="UniProtKB">
        <authorList>
            <consortium name="EnsemblMetazoa"/>
        </authorList>
    </citation>
    <scope>IDENTIFICATION</scope>
</reference>
<dbReference type="RefSeq" id="XP_038071921.1">
    <property type="nucleotide sequence ID" value="XM_038215993.1"/>
</dbReference>
<organism evidence="2 3">
    <name type="scientific">Patiria miniata</name>
    <name type="common">Bat star</name>
    <name type="synonym">Asterina miniata</name>
    <dbReference type="NCBI Taxonomy" id="46514"/>
    <lineage>
        <taxon>Eukaryota</taxon>
        <taxon>Metazoa</taxon>
        <taxon>Echinodermata</taxon>
        <taxon>Eleutherozoa</taxon>
        <taxon>Asterozoa</taxon>
        <taxon>Asteroidea</taxon>
        <taxon>Valvatacea</taxon>
        <taxon>Valvatida</taxon>
        <taxon>Asterinidae</taxon>
        <taxon>Patiria</taxon>
    </lineage>
</organism>
<dbReference type="GeneID" id="119740629"/>
<dbReference type="EnsemblMetazoa" id="XM_038215993.1">
    <property type="protein sequence ID" value="XP_038071921.1"/>
    <property type="gene ID" value="LOC119740629"/>
</dbReference>
<proteinExistence type="predicted"/>
<feature type="coiled-coil region" evidence="1">
    <location>
        <begin position="1"/>
        <end position="163"/>
    </location>
</feature>
<protein>
    <submittedName>
        <fullName evidence="2">Uncharacterized protein</fullName>
    </submittedName>
</protein>
<feature type="coiled-coil region" evidence="1">
    <location>
        <begin position="204"/>
        <end position="238"/>
    </location>
</feature>
<evidence type="ECO:0000313" key="2">
    <source>
        <dbReference type="EnsemblMetazoa" id="XP_038071921.1"/>
    </source>
</evidence>
<evidence type="ECO:0000256" key="1">
    <source>
        <dbReference type="SAM" id="Coils"/>
    </source>
</evidence>
<name>A0A914B6T8_PATMI</name>